<reference evidence="1" key="1">
    <citation type="journal article" date="2019" name="bioRxiv">
        <title>The Genome of the Zebra Mussel, Dreissena polymorpha: A Resource for Invasive Species Research.</title>
        <authorList>
            <person name="McCartney M.A."/>
            <person name="Auch B."/>
            <person name="Kono T."/>
            <person name="Mallez S."/>
            <person name="Zhang Y."/>
            <person name="Obille A."/>
            <person name="Becker A."/>
            <person name="Abrahante J.E."/>
            <person name="Garbe J."/>
            <person name="Badalamenti J.P."/>
            <person name="Herman A."/>
            <person name="Mangelson H."/>
            <person name="Liachko I."/>
            <person name="Sullivan S."/>
            <person name="Sone E.D."/>
            <person name="Koren S."/>
            <person name="Silverstein K.A.T."/>
            <person name="Beckman K.B."/>
            <person name="Gohl D.M."/>
        </authorList>
    </citation>
    <scope>NUCLEOTIDE SEQUENCE</scope>
    <source>
        <strain evidence="1">Duluth1</strain>
        <tissue evidence="1">Whole animal</tissue>
    </source>
</reference>
<proteinExistence type="predicted"/>
<sequence length="156" mass="18284">MRFKNKNACPMFRMNLRDFNKNWVLEDYRFRYNFTINSILWELDTVRVNCIKTHGEFNCTLPSNDCAFVIYGIVQAKERCTRSSYSRENGVPTNGNLLSNFTKWGDFTTMKMQLKMHYEGRIPYFSVQCPVPGFNDSVTIVALVYRCTRAVDVLDI</sequence>
<reference evidence="1" key="2">
    <citation type="submission" date="2020-11" db="EMBL/GenBank/DDBJ databases">
        <authorList>
            <person name="McCartney M.A."/>
            <person name="Auch B."/>
            <person name="Kono T."/>
            <person name="Mallez S."/>
            <person name="Becker A."/>
            <person name="Gohl D.M."/>
            <person name="Silverstein K.A.T."/>
            <person name="Koren S."/>
            <person name="Bechman K.B."/>
            <person name="Herman A."/>
            <person name="Abrahante J.E."/>
            <person name="Garbe J."/>
        </authorList>
    </citation>
    <scope>NUCLEOTIDE SEQUENCE</scope>
    <source>
        <strain evidence="1">Duluth1</strain>
        <tissue evidence="1">Whole animal</tissue>
    </source>
</reference>
<keyword evidence="2" id="KW-1185">Reference proteome</keyword>
<dbReference type="EMBL" id="JAIWYP010000004">
    <property type="protein sequence ID" value="KAH3839476.1"/>
    <property type="molecule type" value="Genomic_DNA"/>
</dbReference>
<dbReference type="AlphaFoldDB" id="A0A9D4QQ64"/>
<comment type="caution">
    <text evidence="1">The sequence shown here is derived from an EMBL/GenBank/DDBJ whole genome shotgun (WGS) entry which is preliminary data.</text>
</comment>
<protein>
    <submittedName>
        <fullName evidence="1">Uncharacterized protein</fullName>
    </submittedName>
</protein>
<dbReference type="Proteomes" id="UP000828390">
    <property type="component" value="Unassembled WGS sequence"/>
</dbReference>
<organism evidence="1 2">
    <name type="scientific">Dreissena polymorpha</name>
    <name type="common">Zebra mussel</name>
    <name type="synonym">Mytilus polymorpha</name>
    <dbReference type="NCBI Taxonomy" id="45954"/>
    <lineage>
        <taxon>Eukaryota</taxon>
        <taxon>Metazoa</taxon>
        <taxon>Spiralia</taxon>
        <taxon>Lophotrochozoa</taxon>
        <taxon>Mollusca</taxon>
        <taxon>Bivalvia</taxon>
        <taxon>Autobranchia</taxon>
        <taxon>Heteroconchia</taxon>
        <taxon>Euheterodonta</taxon>
        <taxon>Imparidentia</taxon>
        <taxon>Neoheterodontei</taxon>
        <taxon>Myida</taxon>
        <taxon>Dreissenoidea</taxon>
        <taxon>Dreissenidae</taxon>
        <taxon>Dreissena</taxon>
    </lineage>
</organism>
<gene>
    <name evidence="1" type="ORF">DPMN_112907</name>
</gene>
<name>A0A9D4QQ64_DREPO</name>
<evidence type="ECO:0000313" key="2">
    <source>
        <dbReference type="Proteomes" id="UP000828390"/>
    </source>
</evidence>
<evidence type="ECO:0000313" key="1">
    <source>
        <dbReference type="EMBL" id="KAH3839476.1"/>
    </source>
</evidence>
<accession>A0A9D4QQ64</accession>